<dbReference type="AlphaFoldDB" id="A0AAN1VZA7"/>
<keyword evidence="1" id="KW-0812">Transmembrane</keyword>
<evidence type="ECO:0000313" key="2">
    <source>
        <dbReference type="EMBL" id="BBI98331.1"/>
    </source>
</evidence>
<keyword evidence="3" id="KW-1185">Reference proteome</keyword>
<reference evidence="2 3" key="1">
    <citation type="submission" date="2019-03" db="EMBL/GenBank/DDBJ databases">
        <title>Complete genome sequence of Ferrigenium kumadai strain An22, a microaerophilic iron-oxidizing bacterium isolated from a paddy field soil.</title>
        <authorList>
            <person name="Watanabe T."/>
            <person name="Asakawa S."/>
        </authorList>
    </citation>
    <scope>NUCLEOTIDE SEQUENCE [LARGE SCALE GENOMIC DNA]</scope>
    <source>
        <strain evidence="2 3">An22</strain>
    </source>
</reference>
<proteinExistence type="predicted"/>
<evidence type="ECO:0000256" key="1">
    <source>
        <dbReference type="SAM" id="Phobius"/>
    </source>
</evidence>
<dbReference type="Proteomes" id="UP001319121">
    <property type="component" value="Chromosome"/>
</dbReference>
<keyword evidence="1" id="KW-0472">Membrane</keyword>
<name>A0AAN1VZA7_9PROT</name>
<gene>
    <name evidence="2" type="primary">pilW</name>
    <name evidence="2" type="ORF">FGKAn22_00240</name>
</gene>
<evidence type="ECO:0000313" key="3">
    <source>
        <dbReference type="Proteomes" id="UP001319121"/>
    </source>
</evidence>
<keyword evidence="1" id="KW-1133">Transmembrane helix</keyword>
<accession>A0AAN1VZA7</accession>
<sequence length="321" mass="34936">MKTSFNQLPKSRFGVAGYSLVEMMVSITIGLVIVAALIGVLTSNSRSSKTNDRTAELQSNGRYALDHLRRELRHAGYRGYTWAEPNTPTITGITNECLDGGAANSFVVNLRQGIWGADNNPYSANCLSGATAATIRLRGDILVIRRLASAPTATADLTANTLYFRSAYAAGQVFQGTVEPSIPGTPVNNFALQEYVYYIGSDDNDTTVPALRRVALSSNGAMADEMVVSGIEHMQVQYGRTTSDLNTRYYDANAMTGKSTDSAQTEWDDINSVRIWLLARNAKPETGYSNTSSYAMGSVTYGPVSDNFRRQLFTAVVQLRN</sequence>
<organism evidence="2 3">
    <name type="scientific">Ferrigenium kumadai</name>
    <dbReference type="NCBI Taxonomy" id="1682490"/>
    <lineage>
        <taxon>Bacteria</taxon>
        <taxon>Pseudomonadati</taxon>
        <taxon>Pseudomonadota</taxon>
        <taxon>Betaproteobacteria</taxon>
        <taxon>Nitrosomonadales</taxon>
        <taxon>Gallionellaceae</taxon>
        <taxon>Ferrigenium</taxon>
    </lineage>
</organism>
<dbReference type="GO" id="GO:0043683">
    <property type="term" value="P:type IV pilus assembly"/>
    <property type="evidence" value="ECO:0007669"/>
    <property type="project" value="InterPro"/>
</dbReference>
<protein>
    <submittedName>
        <fullName evidence="2">Type IV minor pilin protein PilW</fullName>
    </submittedName>
</protein>
<dbReference type="InterPro" id="IPR032092">
    <property type="entry name" value="PilW"/>
</dbReference>
<dbReference type="InterPro" id="IPR012902">
    <property type="entry name" value="N_methyl_site"/>
</dbReference>
<dbReference type="EMBL" id="AP019536">
    <property type="protein sequence ID" value="BBI98331.1"/>
    <property type="molecule type" value="Genomic_DNA"/>
</dbReference>
<dbReference type="RefSeq" id="WP_212787098.1">
    <property type="nucleotide sequence ID" value="NZ_AP019536.1"/>
</dbReference>
<dbReference type="Pfam" id="PF16074">
    <property type="entry name" value="PilW"/>
    <property type="match status" value="1"/>
</dbReference>
<dbReference type="Pfam" id="PF07963">
    <property type="entry name" value="N_methyl"/>
    <property type="match status" value="1"/>
</dbReference>
<dbReference type="PROSITE" id="PS00409">
    <property type="entry name" value="PROKAR_NTER_METHYL"/>
    <property type="match status" value="1"/>
</dbReference>
<feature type="transmembrane region" description="Helical" evidence="1">
    <location>
        <begin position="20"/>
        <end position="41"/>
    </location>
</feature>
<dbReference type="KEGG" id="fku:FGKAn22_00240"/>